<reference evidence="8 9" key="1">
    <citation type="submission" date="2023-07" db="EMBL/GenBank/DDBJ databases">
        <title>Genomic Encyclopedia of Type Strains, Phase IV (KMG-IV): sequencing the most valuable type-strain genomes for metagenomic binning, comparative biology and taxonomic classification.</title>
        <authorList>
            <person name="Goeker M."/>
        </authorList>
    </citation>
    <scope>NUCLEOTIDE SEQUENCE [LARGE SCALE GENOMIC DNA]</scope>
    <source>
        <strain evidence="8 9">DSM 16784</strain>
    </source>
</reference>
<dbReference type="SUPFAM" id="SSF103473">
    <property type="entry name" value="MFS general substrate transporter"/>
    <property type="match status" value="1"/>
</dbReference>
<evidence type="ECO:0000313" key="9">
    <source>
        <dbReference type="Proteomes" id="UP001230220"/>
    </source>
</evidence>
<dbReference type="EMBL" id="JAUSUR010000001">
    <property type="protein sequence ID" value="MDQ0359741.1"/>
    <property type="molecule type" value="Genomic_DNA"/>
</dbReference>
<sequence length="643" mass="73277">MLKTLSLRNAKRQAKDYLIYFITMIISVALIYAFNGLVFSKEISELGELMSFLPYVIIAASILIIFIIGWLVSYTMNFILHKRSKELGTYILLGIEQKQVAKMFFIENLVIGSIALLFGVVVGNLIYQLIYMMVMYNFQMPYTFNFSISLGTIGLTLLYFVCIYLFALMRTRKKITKMKIYDLINYDKKNEEKLVDVKKQRVALFFMSVVAGIAGLLLILLASSGLLIMVGFVLVIGFLYGFFISLSSFATQYLDMHPKEKYQGNKLFIMRTLLSKISSMSVTMATLSLLFSITIAAVGSGLLFSSLFESRIEKETAYDLSVTVNDSDKIEKYVDYIDNSTIDVTQEYTYTLYQSDTRDYTTGMEERGNAIADFDKDVVMKYSDYEELREMLNLPEVYLDKDKFMIHCIPAYEDSIQDYVANHPTFTLNDDTVKYQELHTENFSQSGWFGNGNGLVIIVPDEIVIAQPEDSTIYAAMTGTPITEEEYTGIQTMVYDADANEPEYAISREIQRLTYSASTIIFVFPLYYIALIMIMVAATILSIQHLSEISKNKYRYQTLYKLGVDKGSLRKTMRKQLGIYFALPAVPALMISTVMIHAFGARFETGVAQQVWSMIGISVLLFMIVYAIYICATYTSFKRNVLD</sequence>
<feature type="transmembrane region" description="Helical" evidence="6">
    <location>
        <begin position="202"/>
        <end position="222"/>
    </location>
</feature>
<feature type="transmembrane region" description="Helical" evidence="6">
    <location>
        <begin position="228"/>
        <end position="256"/>
    </location>
</feature>
<evidence type="ECO:0000259" key="7">
    <source>
        <dbReference type="Pfam" id="PF02687"/>
    </source>
</evidence>
<name>A0ABU0DYT8_9FIRM</name>
<feature type="transmembrane region" description="Helical" evidence="6">
    <location>
        <begin position="520"/>
        <end position="543"/>
    </location>
</feature>
<keyword evidence="2 6" id="KW-1003">Cell membrane</keyword>
<dbReference type="InterPro" id="IPR027022">
    <property type="entry name" value="ABC_permease_BceB-typ"/>
</dbReference>
<evidence type="ECO:0000256" key="3">
    <source>
        <dbReference type="ARBA" id="ARBA00022692"/>
    </source>
</evidence>
<protein>
    <recommendedName>
        <fullName evidence="7">ABC3 transporter permease C-terminal domain-containing protein</fullName>
    </recommendedName>
</protein>
<dbReference type="PANTHER" id="PTHR46795">
    <property type="entry name" value="ABC TRANSPORTER PERMEASE-RELATED-RELATED"/>
    <property type="match status" value="1"/>
</dbReference>
<feature type="transmembrane region" description="Helical" evidence="6">
    <location>
        <begin position="577"/>
        <end position="599"/>
    </location>
</feature>
<feature type="transmembrane region" description="Helical" evidence="6">
    <location>
        <begin position="17"/>
        <end position="40"/>
    </location>
</feature>
<organism evidence="8 9">
    <name type="scientific">Breznakia pachnodae</name>
    <dbReference type="NCBI Taxonomy" id="265178"/>
    <lineage>
        <taxon>Bacteria</taxon>
        <taxon>Bacillati</taxon>
        <taxon>Bacillota</taxon>
        <taxon>Erysipelotrichia</taxon>
        <taxon>Erysipelotrichales</taxon>
        <taxon>Erysipelotrichaceae</taxon>
        <taxon>Breznakia</taxon>
    </lineage>
</organism>
<keyword evidence="6" id="KW-0813">Transport</keyword>
<feature type="transmembrane region" description="Helical" evidence="6">
    <location>
        <begin position="146"/>
        <end position="169"/>
    </location>
</feature>
<dbReference type="PANTHER" id="PTHR46795:SF3">
    <property type="entry name" value="ABC TRANSPORTER PERMEASE"/>
    <property type="match status" value="1"/>
</dbReference>
<evidence type="ECO:0000256" key="6">
    <source>
        <dbReference type="PIRNR" id="PIRNR018968"/>
    </source>
</evidence>
<evidence type="ECO:0000313" key="8">
    <source>
        <dbReference type="EMBL" id="MDQ0359741.1"/>
    </source>
</evidence>
<accession>A0ABU0DYT8</accession>
<dbReference type="InterPro" id="IPR036259">
    <property type="entry name" value="MFS_trans_sf"/>
</dbReference>
<proteinExistence type="inferred from homology"/>
<feature type="domain" description="ABC3 transporter permease C-terminal" evidence="7">
    <location>
        <begin position="59"/>
        <end position="174"/>
    </location>
</feature>
<evidence type="ECO:0000256" key="5">
    <source>
        <dbReference type="ARBA" id="ARBA00023136"/>
    </source>
</evidence>
<feature type="transmembrane region" description="Helical" evidence="6">
    <location>
        <begin position="52"/>
        <end position="75"/>
    </location>
</feature>
<comment type="subcellular location">
    <subcellularLocation>
        <location evidence="1 6">Cell membrane</location>
        <topology evidence="1 6">Multi-pass membrane protein</topology>
    </subcellularLocation>
</comment>
<evidence type="ECO:0000256" key="1">
    <source>
        <dbReference type="ARBA" id="ARBA00004651"/>
    </source>
</evidence>
<comment type="similarity">
    <text evidence="6">Belongs to the ABC-4 integral membrane protein family.</text>
</comment>
<evidence type="ECO:0000256" key="2">
    <source>
        <dbReference type="ARBA" id="ARBA00022475"/>
    </source>
</evidence>
<evidence type="ECO:0000256" key="4">
    <source>
        <dbReference type="ARBA" id="ARBA00022989"/>
    </source>
</evidence>
<feature type="transmembrane region" description="Helical" evidence="6">
    <location>
        <begin position="277"/>
        <end position="304"/>
    </location>
</feature>
<dbReference type="InterPro" id="IPR003838">
    <property type="entry name" value="ABC3_permease_C"/>
</dbReference>
<keyword evidence="4 6" id="KW-1133">Transmembrane helix</keyword>
<feature type="transmembrane region" description="Helical" evidence="6">
    <location>
        <begin position="109"/>
        <end position="134"/>
    </location>
</feature>
<feature type="transmembrane region" description="Helical" evidence="6">
    <location>
        <begin position="611"/>
        <end position="632"/>
    </location>
</feature>
<dbReference type="Proteomes" id="UP001230220">
    <property type="component" value="Unassembled WGS sequence"/>
</dbReference>
<keyword evidence="5 6" id="KW-0472">Membrane</keyword>
<dbReference type="Pfam" id="PF02687">
    <property type="entry name" value="FtsX"/>
    <property type="match status" value="1"/>
</dbReference>
<keyword evidence="3 6" id="KW-0812">Transmembrane</keyword>
<dbReference type="RefSeq" id="WP_307405113.1">
    <property type="nucleotide sequence ID" value="NZ_JAUSUR010000001.1"/>
</dbReference>
<keyword evidence="9" id="KW-1185">Reference proteome</keyword>
<dbReference type="InterPro" id="IPR052536">
    <property type="entry name" value="ABC-4_Integral_Memb_Prot"/>
</dbReference>
<comment type="caution">
    <text evidence="8">The sequence shown here is derived from an EMBL/GenBank/DDBJ whole genome shotgun (WGS) entry which is preliminary data.</text>
</comment>
<dbReference type="PIRSF" id="PIRSF018968">
    <property type="entry name" value="ABC_permease_BceB"/>
    <property type="match status" value="1"/>
</dbReference>
<gene>
    <name evidence="8" type="ORF">J2S15_000472</name>
</gene>